<comment type="subcellular location">
    <subcellularLocation>
        <location evidence="6">Cell outer membrane</location>
        <topology evidence="6">Lipid-anchor</topology>
    </subcellularLocation>
</comment>
<evidence type="ECO:0000256" key="6">
    <source>
        <dbReference type="HAMAP-Rule" id="MF_01186"/>
    </source>
</evidence>
<dbReference type="InterPro" id="IPR006311">
    <property type="entry name" value="TAT_signal"/>
</dbReference>
<protein>
    <recommendedName>
        <fullName evidence="6">LPS-assembly lipoprotein LptE</fullName>
    </recommendedName>
</protein>
<dbReference type="Pfam" id="PF04390">
    <property type="entry name" value="LptE"/>
    <property type="match status" value="1"/>
</dbReference>
<keyword evidence="5 6" id="KW-0449">Lipoprotein</keyword>
<dbReference type="EMBL" id="JBHTBX010000008">
    <property type="protein sequence ID" value="MFC7435404.1"/>
    <property type="molecule type" value="Genomic_DNA"/>
</dbReference>
<comment type="similarity">
    <text evidence="6">Belongs to the LptE lipoprotein family.</text>
</comment>
<dbReference type="Proteomes" id="UP001596495">
    <property type="component" value="Unassembled WGS sequence"/>
</dbReference>
<sequence length="181" mass="19479">MASTRVSSPGRRQLLRLGATVALGAGAVSLGGCGFALRQAPKFAFTSLRVSGAMGGVARSLQRELGSTGLQIVTAARPAGDTAAPQVVLNVLIDRRERVVVGKLANGQVRELELRYRFRFNLTTPSGRVLLEEDEILIERDLSFSEEAVLAKVAEEQAIFNDMQGDVVQQVMRRLASVKSV</sequence>
<keyword evidence="2 6" id="KW-0472">Membrane</keyword>
<comment type="function">
    <text evidence="6">Together with LptD, is involved in the assembly of lipopolysaccharide (LPS) at the surface of the outer membrane. Required for the proper assembly of LptD. Binds LPS and may serve as the LPS recognition site at the outer membrane.</text>
</comment>
<comment type="caution">
    <text evidence="7">The sequence shown here is derived from an EMBL/GenBank/DDBJ whole genome shotgun (WGS) entry which is preliminary data.</text>
</comment>
<keyword evidence="3 6" id="KW-0564">Palmitate</keyword>
<name>A0ABW2RBP2_9BURK</name>
<dbReference type="HAMAP" id="MF_01186">
    <property type="entry name" value="LPS_assembly_LptE"/>
    <property type="match status" value="1"/>
</dbReference>
<evidence type="ECO:0000256" key="5">
    <source>
        <dbReference type="ARBA" id="ARBA00023288"/>
    </source>
</evidence>
<keyword evidence="1 6" id="KW-0732">Signal</keyword>
<comment type="subunit">
    <text evidence="6">Component of the lipopolysaccharide transport and assembly complex. Interacts with LptD.</text>
</comment>
<dbReference type="RefSeq" id="WP_382258035.1">
    <property type="nucleotide sequence ID" value="NZ_JBHTBX010000008.1"/>
</dbReference>
<dbReference type="PANTHER" id="PTHR38098:SF1">
    <property type="entry name" value="LPS-ASSEMBLY LIPOPROTEIN LPTE"/>
    <property type="match status" value="1"/>
</dbReference>
<evidence type="ECO:0000256" key="3">
    <source>
        <dbReference type="ARBA" id="ARBA00023139"/>
    </source>
</evidence>
<dbReference type="Gene3D" id="3.30.160.150">
    <property type="entry name" value="Lipoprotein like domain"/>
    <property type="match status" value="1"/>
</dbReference>
<gene>
    <name evidence="6 7" type="primary">lptE</name>
    <name evidence="7" type="ORF">ACFQNJ_12900</name>
</gene>
<keyword evidence="4 6" id="KW-0998">Cell outer membrane</keyword>
<evidence type="ECO:0000313" key="7">
    <source>
        <dbReference type="EMBL" id="MFC7435404.1"/>
    </source>
</evidence>
<evidence type="ECO:0000313" key="8">
    <source>
        <dbReference type="Proteomes" id="UP001596495"/>
    </source>
</evidence>
<evidence type="ECO:0000256" key="1">
    <source>
        <dbReference type="ARBA" id="ARBA00022729"/>
    </source>
</evidence>
<evidence type="ECO:0000256" key="4">
    <source>
        <dbReference type="ARBA" id="ARBA00023237"/>
    </source>
</evidence>
<dbReference type="PROSITE" id="PS51257">
    <property type="entry name" value="PROKAR_LIPOPROTEIN"/>
    <property type="match status" value="1"/>
</dbReference>
<evidence type="ECO:0000256" key="2">
    <source>
        <dbReference type="ARBA" id="ARBA00023136"/>
    </source>
</evidence>
<accession>A0ABW2RBP2</accession>
<reference evidence="8" key="1">
    <citation type="journal article" date="2019" name="Int. J. Syst. Evol. Microbiol.">
        <title>The Global Catalogue of Microorganisms (GCM) 10K type strain sequencing project: providing services to taxonomists for standard genome sequencing and annotation.</title>
        <authorList>
            <consortium name="The Broad Institute Genomics Platform"/>
            <consortium name="The Broad Institute Genome Sequencing Center for Infectious Disease"/>
            <person name="Wu L."/>
            <person name="Ma J."/>
        </authorList>
    </citation>
    <scope>NUCLEOTIDE SEQUENCE [LARGE SCALE GENOMIC DNA]</scope>
    <source>
        <strain evidence="8">CCUG 54518</strain>
    </source>
</reference>
<proteinExistence type="inferred from homology"/>
<organism evidence="7 8">
    <name type="scientific">Hydrogenophaga bisanensis</name>
    <dbReference type="NCBI Taxonomy" id="439611"/>
    <lineage>
        <taxon>Bacteria</taxon>
        <taxon>Pseudomonadati</taxon>
        <taxon>Pseudomonadota</taxon>
        <taxon>Betaproteobacteria</taxon>
        <taxon>Burkholderiales</taxon>
        <taxon>Comamonadaceae</taxon>
        <taxon>Hydrogenophaga</taxon>
    </lineage>
</organism>
<dbReference type="PANTHER" id="PTHR38098">
    <property type="entry name" value="LPS-ASSEMBLY LIPOPROTEIN LPTE"/>
    <property type="match status" value="1"/>
</dbReference>
<dbReference type="InterPro" id="IPR007485">
    <property type="entry name" value="LPS_assembly_LptE"/>
</dbReference>
<keyword evidence="8" id="KW-1185">Reference proteome</keyword>
<dbReference type="PROSITE" id="PS51318">
    <property type="entry name" value="TAT"/>
    <property type="match status" value="1"/>
</dbReference>